<feature type="region of interest" description="Disordered" evidence="1">
    <location>
        <begin position="203"/>
        <end position="226"/>
    </location>
</feature>
<protein>
    <submittedName>
        <fullName evidence="2">Uncharacterized protein</fullName>
    </submittedName>
</protein>
<keyword evidence="3" id="KW-1185">Reference proteome</keyword>
<comment type="caution">
    <text evidence="2">The sequence shown here is derived from an EMBL/GenBank/DDBJ whole genome shotgun (WGS) entry which is preliminary data.</text>
</comment>
<gene>
    <name evidence="2" type="ORF">HID58_020731</name>
</gene>
<dbReference type="Proteomes" id="UP000824890">
    <property type="component" value="Unassembled WGS sequence"/>
</dbReference>
<proteinExistence type="predicted"/>
<accession>A0ABQ8CUG9</accession>
<dbReference type="EMBL" id="JAGKQM010000006">
    <property type="protein sequence ID" value="KAH0920713.1"/>
    <property type="molecule type" value="Genomic_DNA"/>
</dbReference>
<name>A0ABQ8CUG9_BRANA</name>
<organism evidence="2 3">
    <name type="scientific">Brassica napus</name>
    <name type="common">Rape</name>
    <dbReference type="NCBI Taxonomy" id="3708"/>
    <lineage>
        <taxon>Eukaryota</taxon>
        <taxon>Viridiplantae</taxon>
        <taxon>Streptophyta</taxon>
        <taxon>Embryophyta</taxon>
        <taxon>Tracheophyta</taxon>
        <taxon>Spermatophyta</taxon>
        <taxon>Magnoliopsida</taxon>
        <taxon>eudicotyledons</taxon>
        <taxon>Gunneridae</taxon>
        <taxon>Pentapetalae</taxon>
        <taxon>rosids</taxon>
        <taxon>malvids</taxon>
        <taxon>Brassicales</taxon>
        <taxon>Brassicaceae</taxon>
        <taxon>Brassiceae</taxon>
        <taxon>Brassica</taxon>
    </lineage>
</organism>
<dbReference type="InterPro" id="IPR012340">
    <property type="entry name" value="NA-bd_OB-fold"/>
</dbReference>
<evidence type="ECO:0000256" key="1">
    <source>
        <dbReference type="SAM" id="MobiDB-lite"/>
    </source>
</evidence>
<reference evidence="2 3" key="1">
    <citation type="submission" date="2021-05" db="EMBL/GenBank/DDBJ databases">
        <title>Genome Assembly of Synthetic Allotetraploid Brassica napus Reveals Homoeologous Exchanges between Subgenomes.</title>
        <authorList>
            <person name="Davis J.T."/>
        </authorList>
    </citation>
    <scope>NUCLEOTIDE SEQUENCE [LARGE SCALE GENOMIC DNA]</scope>
    <source>
        <strain evidence="3">cv. Da-Ae</strain>
        <tissue evidence="2">Seedling</tissue>
    </source>
</reference>
<evidence type="ECO:0000313" key="2">
    <source>
        <dbReference type="EMBL" id="KAH0920713.1"/>
    </source>
</evidence>
<evidence type="ECO:0000313" key="3">
    <source>
        <dbReference type="Proteomes" id="UP000824890"/>
    </source>
</evidence>
<dbReference type="Gene3D" id="2.40.50.140">
    <property type="entry name" value="Nucleic acid-binding proteins"/>
    <property type="match status" value="1"/>
</dbReference>
<sequence>MIVEPCRQFSVIPHVFMDYDVQPTIDYFNWLVLGSNPEIEKLVNAEEVTKAEIVTAGQIYAYIKKIWPSDCKTKATRGPSSLLCPKFGNINFPLYHKYLAKISYLRQNDQAVFVLLDNAGHELTGKHCSEIVDNYIEFRVKVSEYNFSGKTQTITVMKIVSAVVLPPLTTPPELPLAAKSKVALPSASNVGASSKSCVYVAEEGNKSTSNSNSDELQKAKCSKHVK</sequence>